<dbReference type="SUPFAM" id="SSF56281">
    <property type="entry name" value="Metallo-hydrolase/oxidoreductase"/>
    <property type="match status" value="1"/>
</dbReference>
<feature type="domain" description="Metallo-beta-lactamase" evidence="1">
    <location>
        <begin position="105"/>
        <end position="263"/>
    </location>
</feature>
<dbReference type="PANTHER" id="PTHR42773">
    <property type="entry name" value="METALLO-BETA-LACTAMASE-RELATED"/>
    <property type="match status" value="1"/>
</dbReference>
<dbReference type="Pfam" id="PF13370">
    <property type="entry name" value="Fer4_13"/>
    <property type="match status" value="1"/>
</dbReference>
<evidence type="ECO:0000313" key="2">
    <source>
        <dbReference type="EMBL" id="PNV74595.1"/>
    </source>
</evidence>
<dbReference type="CDD" id="cd07727">
    <property type="entry name" value="YmaE-like_MBL-fold"/>
    <property type="match status" value="1"/>
</dbReference>
<dbReference type="Gene3D" id="3.60.15.10">
    <property type="entry name" value="Ribonuclease Z/Hydroxyacylglutathione hydrolase-like"/>
    <property type="match status" value="1"/>
</dbReference>
<dbReference type="RefSeq" id="WP_010413852.1">
    <property type="nucleotide sequence ID" value="NZ_MCRM02000012.1"/>
</dbReference>
<name>A0ABX4YHF5_9LEPT</name>
<dbReference type="EMBL" id="MCRM02000012">
    <property type="protein sequence ID" value="PNV74595.1"/>
    <property type="molecule type" value="Genomic_DNA"/>
</dbReference>
<evidence type="ECO:0000313" key="3">
    <source>
        <dbReference type="Proteomes" id="UP000094669"/>
    </source>
</evidence>
<comment type="caution">
    <text evidence="2">The sequence shown here is derived from an EMBL/GenBank/DDBJ whole genome shotgun (WGS) entry which is preliminary data.</text>
</comment>
<proteinExistence type="predicted"/>
<reference evidence="2" key="1">
    <citation type="submission" date="2018-01" db="EMBL/GenBank/DDBJ databases">
        <title>Genomic characterization of Leptospira inadai serogroup Lyme isolated from captured rat in Brazil and comparative analysis with human reference strain.</title>
        <authorList>
            <person name="Moreno L.Z."/>
            <person name="Loureiro A.P."/>
            <person name="Miraglia F."/>
            <person name="Kremer F.S."/>
            <person name="Eslabao M.R."/>
            <person name="Dellagostin O.A."/>
            <person name="Lilenbaum W."/>
            <person name="Moreno A.M."/>
        </authorList>
    </citation>
    <scope>NUCLEOTIDE SEQUENCE [LARGE SCALE GENOMIC DNA]</scope>
    <source>
        <strain evidence="2">M34/99</strain>
    </source>
</reference>
<dbReference type="PANTHER" id="PTHR42773:SF1">
    <property type="entry name" value="METALLO-BETA-LACTAMASE FAMILY PROTEIN"/>
    <property type="match status" value="1"/>
</dbReference>
<keyword evidence="3" id="KW-1185">Reference proteome</keyword>
<sequence>MATVSKRRSENVSGNFYVDSSCIDCETCRILAPKVFSESGGASYVQKQPSNEIESLDALRALLSCPTASIGTQDRTDLQRAKQSFPSLIHENVYHCGYHSRASFGAFSYLIVRDSGNVLIDSPRFVPSLAEKIHSLGGVRYHYLTHRDDVADHAKFREEFHCERIIHEDDAAVVGRPEILVTGKESFRLDEDLLVIPTPGHTRGHSVLLYADRYLFTGDHLAFDPERERLIAFRNACWYSWSEQKKSMQSLTNIEFEWVLPGHGHPFRTSKERMREMLSKCIEWM</sequence>
<dbReference type="Proteomes" id="UP000094669">
    <property type="component" value="Unassembled WGS sequence"/>
</dbReference>
<evidence type="ECO:0000259" key="1">
    <source>
        <dbReference type="SMART" id="SM00849"/>
    </source>
</evidence>
<dbReference type="InterPro" id="IPR001279">
    <property type="entry name" value="Metallo-B-lactamas"/>
</dbReference>
<gene>
    <name evidence="2" type="ORF">BES34_012710</name>
</gene>
<dbReference type="InterPro" id="IPR036866">
    <property type="entry name" value="RibonucZ/Hydroxyglut_hydro"/>
</dbReference>
<dbReference type="SMART" id="SM00849">
    <property type="entry name" value="Lactamase_B"/>
    <property type="match status" value="1"/>
</dbReference>
<accession>A0ABX4YHF5</accession>
<dbReference type="Gene3D" id="3.30.70.20">
    <property type="match status" value="1"/>
</dbReference>
<organism evidence="2 3">
    <name type="scientific">Leptospira inadai serovar Lyme</name>
    <dbReference type="NCBI Taxonomy" id="293084"/>
    <lineage>
        <taxon>Bacteria</taxon>
        <taxon>Pseudomonadati</taxon>
        <taxon>Spirochaetota</taxon>
        <taxon>Spirochaetia</taxon>
        <taxon>Leptospirales</taxon>
        <taxon>Leptospiraceae</taxon>
        <taxon>Leptospira</taxon>
    </lineage>
</organism>
<protein>
    <submittedName>
        <fullName evidence="2">MBL fold metallo-hydrolase</fullName>
    </submittedName>
</protein>